<protein>
    <submittedName>
        <fullName evidence="1">Amino acid ABC transporter substrate-binding protein</fullName>
    </submittedName>
</protein>
<accession>A0A1W6K484</accession>
<dbReference type="EMBL" id="CP020931">
    <property type="protein sequence ID" value="ARM82157.1"/>
    <property type="molecule type" value="Genomic_DNA"/>
</dbReference>
<evidence type="ECO:0000313" key="2">
    <source>
        <dbReference type="Proteomes" id="UP000193100"/>
    </source>
</evidence>
<evidence type="ECO:0000313" key="1">
    <source>
        <dbReference type="EMBL" id="ARM82157.1"/>
    </source>
</evidence>
<dbReference type="RefSeq" id="WP_227517824.1">
    <property type="nucleotide sequence ID" value="NZ_CP020931.1"/>
</dbReference>
<proteinExistence type="predicted"/>
<name>A0A1W6K484_9GAMM</name>
<dbReference type="Proteomes" id="UP000193100">
    <property type="component" value="Chromosome"/>
</dbReference>
<sequence>MKHQLGLKRRHPLKVTLLILGLTLTLGVTTTVSAQTNIAVGVYNFPPVASVNSENKVEGLLGDLLRELDSTNDKVTFRIVYTSPKRRHLDFHAGLYDVIFFENPSWGWENLPVNATRPILMDEDIYVALNKPGRDQSFFDNVTERQLVAISGYHYGFAGLSTDNAELEKRFNIEFSHSHSRNLDLIKADRPSLAEVAVVSRSYLQSHLNDNPEDSDRFLVSDTPDQTYLLHIMARDNGPIDATTLEQLLSPLFKDGRYQQFVDKRDLQLPPGIPEPAAP</sequence>
<reference evidence="1 2" key="1">
    <citation type="submission" date="2017-04" db="EMBL/GenBank/DDBJ databases">
        <title>Genome Sequence of Marinobacter salarius strain SMR5 Isolated from a culture of the Diatom Skeletonema marinoi.</title>
        <authorList>
            <person name="Topel M."/>
            <person name="Pinder M.I.M."/>
            <person name="Johansson O.N."/>
            <person name="Kourtchenko O."/>
            <person name="Godhe A."/>
            <person name="Clarke A.K."/>
        </authorList>
    </citation>
    <scope>NUCLEOTIDE SEQUENCE [LARGE SCALE GENOMIC DNA]</scope>
    <source>
        <strain evidence="1 2">SMR5</strain>
    </source>
</reference>
<gene>
    <name evidence="1" type="ORF">MARSALSMR5_00051</name>
</gene>
<organism evidence="1 2">
    <name type="scientific">Marinobacter salarius</name>
    <dbReference type="NCBI Taxonomy" id="1420917"/>
    <lineage>
        <taxon>Bacteria</taxon>
        <taxon>Pseudomonadati</taxon>
        <taxon>Pseudomonadota</taxon>
        <taxon>Gammaproteobacteria</taxon>
        <taxon>Pseudomonadales</taxon>
        <taxon>Marinobacteraceae</taxon>
        <taxon>Marinobacter</taxon>
    </lineage>
</organism>
<dbReference type="GeneID" id="77254072"/>
<dbReference type="AlphaFoldDB" id="A0A1W6K484"/>
<dbReference type="SUPFAM" id="SSF53850">
    <property type="entry name" value="Periplasmic binding protein-like II"/>
    <property type="match status" value="1"/>
</dbReference>